<comment type="caution">
    <text evidence="9">The sequence shown here is derived from an EMBL/GenBank/DDBJ whole genome shotgun (WGS) entry which is preliminary data.</text>
</comment>
<dbReference type="PROSITE" id="PS50885">
    <property type="entry name" value="HAMP"/>
    <property type="match status" value="2"/>
</dbReference>
<dbReference type="EMBL" id="QQAW01000007">
    <property type="protein sequence ID" value="RDI37055.1"/>
    <property type="molecule type" value="Genomic_DNA"/>
</dbReference>
<name>A0A370G004_GLULI</name>
<dbReference type="Gene3D" id="1.10.287.950">
    <property type="entry name" value="Methyl-accepting chemotaxis protein"/>
    <property type="match status" value="1"/>
</dbReference>
<dbReference type="GO" id="GO:0007165">
    <property type="term" value="P:signal transduction"/>
    <property type="evidence" value="ECO:0007669"/>
    <property type="project" value="UniProtKB-KW"/>
</dbReference>
<dbReference type="SUPFAM" id="SSF158472">
    <property type="entry name" value="HAMP domain-like"/>
    <property type="match status" value="1"/>
</dbReference>
<dbReference type="InterPro" id="IPR004089">
    <property type="entry name" value="MCPsignal_dom"/>
</dbReference>
<keyword evidence="6" id="KW-0472">Membrane</keyword>
<accession>A0A370G004</accession>
<evidence type="ECO:0000256" key="1">
    <source>
        <dbReference type="ARBA" id="ARBA00004370"/>
    </source>
</evidence>
<gene>
    <name evidence="9" type="ORF">C7453_107101</name>
</gene>
<dbReference type="InterPro" id="IPR029151">
    <property type="entry name" value="Sensor-like_sf"/>
</dbReference>
<dbReference type="CDD" id="cd12913">
    <property type="entry name" value="PDC1_MCP_like"/>
    <property type="match status" value="1"/>
</dbReference>
<dbReference type="InterPro" id="IPR051310">
    <property type="entry name" value="MCP_chemotaxis"/>
</dbReference>
<dbReference type="SMART" id="SM00283">
    <property type="entry name" value="MA"/>
    <property type="match status" value="1"/>
</dbReference>
<protein>
    <submittedName>
        <fullName evidence="9">Methyl-accepting chemotaxis sensory transducer with Cache sensor</fullName>
    </submittedName>
</protein>
<dbReference type="GO" id="GO:0006935">
    <property type="term" value="P:chemotaxis"/>
    <property type="evidence" value="ECO:0007669"/>
    <property type="project" value="UniProtKB-KW"/>
</dbReference>
<keyword evidence="6" id="KW-0812">Transmembrane</keyword>
<dbReference type="SUPFAM" id="SSF58104">
    <property type="entry name" value="Methyl-accepting chemotaxis protein (MCP) signaling domain"/>
    <property type="match status" value="1"/>
</dbReference>
<evidence type="ECO:0000256" key="3">
    <source>
        <dbReference type="ARBA" id="ARBA00029447"/>
    </source>
</evidence>
<dbReference type="CDD" id="cd11386">
    <property type="entry name" value="MCP_signal"/>
    <property type="match status" value="1"/>
</dbReference>
<dbReference type="Proteomes" id="UP000254958">
    <property type="component" value="Unassembled WGS sequence"/>
</dbReference>
<evidence type="ECO:0000313" key="9">
    <source>
        <dbReference type="EMBL" id="RDI37055.1"/>
    </source>
</evidence>
<comment type="subcellular location">
    <subcellularLocation>
        <location evidence="1">Membrane</location>
    </subcellularLocation>
</comment>
<keyword evidence="5" id="KW-0175">Coiled coil</keyword>
<evidence type="ECO:0000256" key="4">
    <source>
        <dbReference type="PROSITE-ProRule" id="PRU00284"/>
    </source>
</evidence>
<keyword evidence="6" id="KW-1133">Transmembrane helix</keyword>
<dbReference type="InterPro" id="IPR003660">
    <property type="entry name" value="HAMP_dom"/>
</dbReference>
<dbReference type="AlphaFoldDB" id="A0A370G004"/>
<sequence length="735" mass="80470">MPGHSERRSWNNLSARIVLICGLAFIAIQVVAMTISAWMMKSQVEKSVFSEATSRSQILVDQITRRLLDHNDIARANKVALEASHKAGTASRTEVVSLLREAEIRSPNLYAVWMEEIPGGFDGQKPLNAPGTNSHGILNPYYVRKPDGSIDFNAVDEHYSQSWFTQPMASGEPILTEPYIDEGSGVEMISFSYPLVFDGKKIGVTGIDTPLDWIVTLLGSSDVFGSKSISLLSQDMVWISHPDKKRLLQPYTDDGKAELSQAISSRKVRIIRGFHDGGLERVMVPFQIPGFSNVWTLVVDIPRAALDAPVMNNIVALLISGVLLMILSVLIVYFISRKLIREPFRNLLAAVSDLTLGQYDRAVPGTGRGDEIGMVAQGLEGFRKTLLRGREAEERATEARTQHEQLQQKTRQEEETKIRNINNVIRTMGDGLDNLARGDLSCQINTALPPEFEPLRQNFNQSVRQLAEALSEIAGMGRSISTSTGQLATEAETLAKRTEQQAASLEQTAAAVNELTESVSESVQQISDAQKIGVQARGSASSSSDIMQQTQTAMLRIEDNSKQIVAIVETIDVIAFQTNILALNAAVEAARAGDAGKGFAVVASEVRALSQRCAQAAKEIGTLVRTTTSDIKTGSKRVTETGKALQDISRFIAEISDNLNQILTAGQEQASTLTQINITVSDMDQVTQRNAAVAEHSRAASRRLAGETDRMTHLVSRFRLPDSTNLVQYRPRNKA</sequence>
<keyword evidence="2" id="KW-0145">Chemotaxis</keyword>
<dbReference type="Pfam" id="PF22673">
    <property type="entry name" value="MCP-like_PDC_1"/>
    <property type="match status" value="1"/>
</dbReference>
<dbReference type="Gene3D" id="6.10.340.10">
    <property type="match status" value="1"/>
</dbReference>
<feature type="transmembrane region" description="Helical" evidence="6">
    <location>
        <begin position="17"/>
        <end position="40"/>
    </location>
</feature>
<feature type="domain" description="HAMP" evidence="8">
    <location>
        <begin position="338"/>
        <end position="391"/>
    </location>
</feature>
<feature type="coiled-coil region" evidence="5">
    <location>
        <begin position="488"/>
        <end position="515"/>
    </location>
</feature>
<keyword evidence="10" id="KW-1185">Reference proteome</keyword>
<dbReference type="PANTHER" id="PTHR43531">
    <property type="entry name" value="PROTEIN ICFG"/>
    <property type="match status" value="1"/>
</dbReference>
<dbReference type="PANTHER" id="PTHR43531:SF11">
    <property type="entry name" value="METHYL-ACCEPTING CHEMOTAXIS PROTEIN 3"/>
    <property type="match status" value="1"/>
</dbReference>
<dbReference type="Gene3D" id="3.30.450.20">
    <property type="entry name" value="PAS domain"/>
    <property type="match status" value="2"/>
</dbReference>
<evidence type="ECO:0000259" key="7">
    <source>
        <dbReference type="PROSITE" id="PS50111"/>
    </source>
</evidence>
<feature type="transmembrane region" description="Helical" evidence="6">
    <location>
        <begin position="314"/>
        <end position="335"/>
    </location>
</feature>
<dbReference type="FunFam" id="1.10.287.950:FF:000001">
    <property type="entry name" value="Methyl-accepting chemotaxis sensory transducer"/>
    <property type="match status" value="1"/>
</dbReference>
<dbReference type="GO" id="GO:0016020">
    <property type="term" value="C:membrane"/>
    <property type="evidence" value="ECO:0007669"/>
    <property type="project" value="UniProtKB-SubCell"/>
</dbReference>
<evidence type="ECO:0000256" key="6">
    <source>
        <dbReference type="SAM" id="Phobius"/>
    </source>
</evidence>
<dbReference type="CDD" id="cd18774">
    <property type="entry name" value="PDC2_HK_sensor"/>
    <property type="match status" value="1"/>
</dbReference>
<feature type="domain" description="HAMP" evidence="8">
    <location>
        <begin position="419"/>
        <end position="471"/>
    </location>
</feature>
<evidence type="ECO:0000259" key="8">
    <source>
        <dbReference type="PROSITE" id="PS50885"/>
    </source>
</evidence>
<dbReference type="Pfam" id="PF00015">
    <property type="entry name" value="MCPsignal"/>
    <property type="match status" value="1"/>
</dbReference>
<evidence type="ECO:0000313" key="10">
    <source>
        <dbReference type="Proteomes" id="UP000254958"/>
    </source>
</evidence>
<dbReference type="PROSITE" id="PS50111">
    <property type="entry name" value="CHEMOTAXIS_TRANSDUC_2"/>
    <property type="match status" value="1"/>
</dbReference>
<keyword evidence="4" id="KW-0807">Transducer</keyword>
<evidence type="ECO:0000256" key="5">
    <source>
        <dbReference type="SAM" id="Coils"/>
    </source>
</evidence>
<dbReference type="SUPFAM" id="SSF103190">
    <property type="entry name" value="Sensory domain-like"/>
    <property type="match status" value="1"/>
</dbReference>
<dbReference type="SMART" id="SM00304">
    <property type="entry name" value="HAMP"/>
    <property type="match status" value="2"/>
</dbReference>
<evidence type="ECO:0000256" key="2">
    <source>
        <dbReference type="ARBA" id="ARBA00022500"/>
    </source>
</evidence>
<reference evidence="9 10" key="1">
    <citation type="submission" date="2018-07" db="EMBL/GenBank/DDBJ databases">
        <title>Genomic Encyclopedia of Type Strains, Phase IV (KMG-IV): sequencing the most valuable type-strain genomes for metagenomic binning, comparative biology and taxonomic classification.</title>
        <authorList>
            <person name="Goeker M."/>
        </authorList>
    </citation>
    <scope>NUCLEOTIDE SEQUENCE [LARGE SCALE GENOMIC DNA]</scope>
    <source>
        <strain evidence="9 10">DSM 5603</strain>
    </source>
</reference>
<feature type="coiled-coil region" evidence="5">
    <location>
        <begin position="389"/>
        <end position="416"/>
    </location>
</feature>
<proteinExistence type="inferred from homology"/>
<feature type="domain" description="Methyl-accepting transducer" evidence="7">
    <location>
        <begin position="476"/>
        <end position="705"/>
    </location>
</feature>
<organism evidence="9 10">
    <name type="scientific">Gluconacetobacter liquefaciens</name>
    <name type="common">Acetobacter liquefaciens</name>
    <dbReference type="NCBI Taxonomy" id="89584"/>
    <lineage>
        <taxon>Bacteria</taxon>
        <taxon>Pseudomonadati</taxon>
        <taxon>Pseudomonadota</taxon>
        <taxon>Alphaproteobacteria</taxon>
        <taxon>Acetobacterales</taxon>
        <taxon>Acetobacteraceae</taxon>
        <taxon>Gluconacetobacter</taxon>
    </lineage>
</organism>
<dbReference type="Pfam" id="PF00672">
    <property type="entry name" value="HAMP"/>
    <property type="match status" value="2"/>
</dbReference>
<comment type="similarity">
    <text evidence="3">Belongs to the methyl-accepting chemotaxis (MCP) protein family.</text>
</comment>